<dbReference type="EMBL" id="JADPUN010000345">
    <property type="protein sequence ID" value="MBF9134466.1"/>
    <property type="molecule type" value="Genomic_DNA"/>
</dbReference>
<dbReference type="RefSeq" id="WP_196205947.1">
    <property type="nucleotide sequence ID" value="NZ_JADPUN010000345.1"/>
</dbReference>
<sequence length="233" mass="24135">MSTGKQVLVIGGTSGIGRATAEFYARAGHRVILSGRDADRAKAVAVDIGGHSRGIGVDLALPAEIAGSLRDTGHVDHLVLAAVERDQNSVRAYDLDRAIRLTTLKLVGYTEVVHAVAGRMTGGGAAVLVGGLAMTRPYPGSTTVTTVNGGVASLVRTLAFELAPLRFNAVHPALVADTPYWQDKPQAVEGALKRTPTGRLATMDDIVDAIAFLLGNRAMNGANLTIDCGATLG</sequence>
<dbReference type="PANTHER" id="PTHR43477:SF1">
    <property type="entry name" value="DIHYDROANTICAPSIN 7-DEHYDROGENASE"/>
    <property type="match status" value="1"/>
</dbReference>
<evidence type="ECO:0000313" key="3">
    <source>
        <dbReference type="EMBL" id="MBF9134466.1"/>
    </source>
</evidence>
<name>A0ABS0H7M2_9ACTN</name>
<dbReference type="PRINTS" id="PR00081">
    <property type="entry name" value="GDHRDH"/>
</dbReference>
<gene>
    <name evidence="3" type="ORF">I0C86_36885</name>
</gene>
<keyword evidence="2" id="KW-0560">Oxidoreductase</keyword>
<proteinExistence type="inferred from homology"/>
<evidence type="ECO:0000256" key="1">
    <source>
        <dbReference type="ARBA" id="ARBA00006484"/>
    </source>
</evidence>
<keyword evidence="4" id="KW-1185">Reference proteome</keyword>
<dbReference type="PANTHER" id="PTHR43477">
    <property type="entry name" value="DIHYDROANTICAPSIN 7-DEHYDROGENASE"/>
    <property type="match status" value="1"/>
</dbReference>
<dbReference type="Gene3D" id="3.40.50.720">
    <property type="entry name" value="NAD(P)-binding Rossmann-like Domain"/>
    <property type="match status" value="1"/>
</dbReference>
<dbReference type="SUPFAM" id="SSF51735">
    <property type="entry name" value="NAD(P)-binding Rossmann-fold domains"/>
    <property type="match status" value="1"/>
</dbReference>
<comment type="similarity">
    <text evidence="1">Belongs to the short-chain dehydrogenases/reductases (SDR) family.</text>
</comment>
<dbReference type="InterPro" id="IPR036291">
    <property type="entry name" value="NAD(P)-bd_dom_sf"/>
</dbReference>
<dbReference type="Proteomes" id="UP000638560">
    <property type="component" value="Unassembled WGS sequence"/>
</dbReference>
<dbReference type="InterPro" id="IPR051122">
    <property type="entry name" value="SDR_DHRS6-like"/>
</dbReference>
<comment type="caution">
    <text evidence="3">The sequence shown here is derived from an EMBL/GenBank/DDBJ whole genome shotgun (WGS) entry which is preliminary data.</text>
</comment>
<dbReference type="CDD" id="cd05233">
    <property type="entry name" value="SDR_c"/>
    <property type="match status" value="1"/>
</dbReference>
<dbReference type="InterPro" id="IPR002347">
    <property type="entry name" value="SDR_fam"/>
</dbReference>
<reference evidence="3 4" key="1">
    <citation type="submission" date="2020-11" db="EMBL/GenBank/DDBJ databases">
        <title>A novel isolate from a Black sea contaminated sediment with potential to produce alkanes: Plantactinospora alkalitolerans sp. nov.</title>
        <authorList>
            <person name="Carro L."/>
            <person name="Veyisoglu A."/>
            <person name="Guven K."/>
            <person name="Schumann P."/>
            <person name="Klenk H.-P."/>
            <person name="Sahin N."/>
        </authorList>
    </citation>
    <scope>NUCLEOTIDE SEQUENCE [LARGE SCALE GENOMIC DNA]</scope>
    <source>
        <strain evidence="3 4">S1510</strain>
    </source>
</reference>
<accession>A0ABS0H7M2</accession>
<evidence type="ECO:0000256" key="2">
    <source>
        <dbReference type="ARBA" id="ARBA00023002"/>
    </source>
</evidence>
<organism evidence="3 4">
    <name type="scientific">Plantactinospora alkalitolerans</name>
    <dbReference type="NCBI Taxonomy" id="2789879"/>
    <lineage>
        <taxon>Bacteria</taxon>
        <taxon>Bacillati</taxon>
        <taxon>Actinomycetota</taxon>
        <taxon>Actinomycetes</taxon>
        <taxon>Micromonosporales</taxon>
        <taxon>Micromonosporaceae</taxon>
        <taxon>Plantactinospora</taxon>
    </lineage>
</organism>
<dbReference type="Pfam" id="PF13561">
    <property type="entry name" value="adh_short_C2"/>
    <property type="match status" value="1"/>
</dbReference>
<protein>
    <submittedName>
        <fullName evidence="3">SDR family oxidoreductase</fullName>
    </submittedName>
</protein>
<evidence type="ECO:0000313" key="4">
    <source>
        <dbReference type="Proteomes" id="UP000638560"/>
    </source>
</evidence>